<dbReference type="Pfam" id="PF08538">
    <property type="entry name" value="DUF1749"/>
    <property type="match status" value="1"/>
</dbReference>
<reference evidence="1 2" key="1">
    <citation type="journal article" date="2018" name="BMC Genomics">
        <title>Genomic evidence for intraspecific hybridization in a clonal and extremely halotolerant yeast.</title>
        <authorList>
            <person name="Gostincar C."/>
            <person name="Stajich J.E."/>
            <person name="Zupancic J."/>
            <person name="Zalar P."/>
            <person name="Gunde-Cimerman N."/>
        </authorList>
    </citation>
    <scope>NUCLEOTIDE SEQUENCE [LARGE SCALE GENOMIC DNA]</scope>
    <source>
        <strain evidence="1 2">EXF-171</strain>
    </source>
</reference>
<dbReference type="VEuPathDB" id="FungiDB:BTJ68_05000"/>
<accession>A0A3M7G340</accession>
<dbReference type="SUPFAM" id="SSF53474">
    <property type="entry name" value="alpha/beta-Hydrolases"/>
    <property type="match status" value="1"/>
</dbReference>
<name>A0A3M7G340_HORWE</name>
<dbReference type="Gene3D" id="3.40.50.1820">
    <property type="entry name" value="alpha/beta hydrolase"/>
    <property type="match status" value="1"/>
</dbReference>
<sequence>MQVFVSFAKQKQDILTNAVKRRGFLESRAGPVPDPYRLYFSSLRDCEWLSHSTMDSNSDLPAGAHPGTLHFVPPSLSAFEPSKPLASSNVNTLLWIGGLFDTPLSVAYPLEIAKALGPTWSLVTGNLSSAGKSWGVSSIAQDAEEMAKLVAYFKEKRPGGKVVIMGHSTGCQDCMEYVVGAKADQRPPVDGVILQAPVSDREAMDHHMPKAFMHEANQLALKMCREGHDKDAMPDRLVSPLFGRVAITAKRWVDIASPAPDHRGADDYFSSDLSDERLNTTFGRIPLTTPLLLLYSGNDDSVPPEVNKDDLVFRWIKIVERNSGKVDKYNGSIVLNASHNLNGNPSSVVQDLVKRVTGYIGRLDSGDFHVSGGSTGT</sequence>
<dbReference type="InterPro" id="IPR029058">
    <property type="entry name" value="AB_hydrolase_fold"/>
</dbReference>
<dbReference type="Proteomes" id="UP000281468">
    <property type="component" value="Unassembled WGS sequence"/>
</dbReference>
<organism evidence="1 2">
    <name type="scientific">Hortaea werneckii</name>
    <name type="common">Black yeast</name>
    <name type="synonym">Cladosporium werneckii</name>
    <dbReference type="NCBI Taxonomy" id="91943"/>
    <lineage>
        <taxon>Eukaryota</taxon>
        <taxon>Fungi</taxon>
        <taxon>Dikarya</taxon>
        <taxon>Ascomycota</taxon>
        <taxon>Pezizomycotina</taxon>
        <taxon>Dothideomycetes</taxon>
        <taxon>Dothideomycetidae</taxon>
        <taxon>Mycosphaerellales</taxon>
        <taxon>Teratosphaeriaceae</taxon>
        <taxon>Hortaea</taxon>
    </lineage>
</organism>
<evidence type="ECO:0000313" key="1">
    <source>
        <dbReference type="EMBL" id="RMY95599.1"/>
    </source>
</evidence>
<evidence type="ECO:0008006" key="3">
    <source>
        <dbReference type="Google" id="ProtNLM"/>
    </source>
</evidence>
<dbReference type="EMBL" id="QWIQ01000302">
    <property type="protein sequence ID" value="RMY95599.1"/>
    <property type="molecule type" value="Genomic_DNA"/>
</dbReference>
<dbReference type="InterPro" id="IPR013744">
    <property type="entry name" value="SidJ"/>
</dbReference>
<gene>
    <name evidence="1" type="ORF">D0862_08718</name>
</gene>
<dbReference type="AlphaFoldDB" id="A0A3M7G340"/>
<evidence type="ECO:0000313" key="2">
    <source>
        <dbReference type="Proteomes" id="UP000281468"/>
    </source>
</evidence>
<dbReference type="PANTHER" id="PTHR31591">
    <property type="entry name" value="UPF0613 PROTEIN PB24D3.06C"/>
    <property type="match status" value="1"/>
</dbReference>
<comment type="caution">
    <text evidence="1">The sequence shown here is derived from an EMBL/GenBank/DDBJ whole genome shotgun (WGS) entry which is preliminary data.</text>
</comment>
<proteinExistence type="predicted"/>
<protein>
    <recommendedName>
        <fullName evidence="3">AB hydrolase-1 domain-containing protein</fullName>
    </recommendedName>
</protein>
<dbReference type="PANTHER" id="PTHR31591:SF7">
    <property type="entry name" value="DUF1749-DOMAIN-CONTAINING PROTEIN"/>
    <property type="match status" value="1"/>
</dbReference>